<keyword evidence="13" id="KW-1185">Reference proteome</keyword>
<protein>
    <recommendedName>
        <fullName evidence="2">Cytochrome bc1 complex Rieske iron-sulfur subunit</fullName>
    </recommendedName>
    <alternativeName>
        <fullName evidence="8">Cytochrome bc1 reductase complex subunit QcrA</fullName>
    </alternativeName>
</protein>
<sequence>MAQHHTAPTTTGETDGGHTGCGRCVGRRTALMGMGAVGVAGLLAACGGGDSEPSTSGAPPATEPEAEPSAEATTPAEEPSEEPSAPPEEPDEPAADALASTADVPVGSGFINDGAGVVVTQPTAGTFLGFSATCTHQGCAVTEIEGDVITCPCHGSQYSAMDGSVVTGPATQPLAPVAVVVQGDQVLPA</sequence>
<evidence type="ECO:0000256" key="7">
    <source>
        <dbReference type="ARBA" id="ARBA00023157"/>
    </source>
</evidence>
<dbReference type="InterPro" id="IPR005805">
    <property type="entry name" value="Rieske_Fe-S_prot_C"/>
</dbReference>
<keyword evidence="6" id="KW-0411">Iron-sulfur</keyword>
<dbReference type="AlphaFoldDB" id="A0A7W9GT80"/>
<evidence type="ECO:0000256" key="2">
    <source>
        <dbReference type="ARBA" id="ARBA00015816"/>
    </source>
</evidence>
<evidence type="ECO:0000256" key="4">
    <source>
        <dbReference type="ARBA" id="ARBA00022723"/>
    </source>
</evidence>
<keyword evidence="4" id="KW-0479">Metal-binding</keyword>
<dbReference type="SUPFAM" id="SSF50022">
    <property type="entry name" value="ISP domain"/>
    <property type="match status" value="1"/>
</dbReference>
<dbReference type="InterPro" id="IPR036922">
    <property type="entry name" value="Rieske_2Fe-2S_sf"/>
</dbReference>
<dbReference type="PROSITE" id="PS51318">
    <property type="entry name" value="TAT"/>
    <property type="match status" value="1"/>
</dbReference>
<evidence type="ECO:0000313" key="12">
    <source>
        <dbReference type="EMBL" id="MBB5789619.1"/>
    </source>
</evidence>
<accession>A0A7W9GT80</accession>
<dbReference type="GO" id="GO:0016020">
    <property type="term" value="C:membrane"/>
    <property type="evidence" value="ECO:0007669"/>
    <property type="project" value="InterPro"/>
</dbReference>
<dbReference type="PRINTS" id="PR00162">
    <property type="entry name" value="RIESKE"/>
</dbReference>
<dbReference type="GO" id="GO:0051537">
    <property type="term" value="F:2 iron, 2 sulfur cluster binding"/>
    <property type="evidence" value="ECO:0007669"/>
    <property type="project" value="UniProtKB-KW"/>
</dbReference>
<dbReference type="Pfam" id="PF00355">
    <property type="entry name" value="Rieske"/>
    <property type="match status" value="1"/>
</dbReference>
<feature type="region of interest" description="Disordered" evidence="10">
    <location>
        <begin position="1"/>
        <end position="20"/>
    </location>
</feature>
<dbReference type="GO" id="GO:0004497">
    <property type="term" value="F:monooxygenase activity"/>
    <property type="evidence" value="ECO:0007669"/>
    <property type="project" value="UniProtKB-ARBA"/>
</dbReference>
<evidence type="ECO:0000256" key="1">
    <source>
        <dbReference type="ARBA" id="ARBA00002494"/>
    </source>
</evidence>
<dbReference type="InterPro" id="IPR006311">
    <property type="entry name" value="TAT_signal"/>
</dbReference>
<gene>
    <name evidence="12" type="ORF">HD601_004194</name>
</gene>
<dbReference type="EMBL" id="JACHMM010000001">
    <property type="protein sequence ID" value="MBB5789619.1"/>
    <property type="molecule type" value="Genomic_DNA"/>
</dbReference>
<organism evidence="12 13">
    <name type="scientific">Jiangella mangrovi</name>
    <dbReference type="NCBI Taxonomy" id="1524084"/>
    <lineage>
        <taxon>Bacteria</taxon>
        <taxon>Bacillati</taxon>
        <taxon>Actinomycetota</taxon>
        <taxon>Actinomycetes</taxon>
        <taxon>Jiangellales</taxon>
        <taxon>Jiangellaceae</taxon>
        <taxon>Jiangella</taxon>
    </lineage>
</organism>
<keyword evidence="7" id="KW-1015">Disulfide bond</keyword>
<reference evidence="12 13" key="1">
    <citation type="submission" date="2020-08" db="EMBL/GenBank/DDBJ databases">
        <title>Sequencing the genomes of 1000 actinobacteria strains.</title>
        <authorList>
            <person name="Klenk H.-P."/>
        </authorList>
    </citation>
    <scope>NUCLEOTIDE SEQUENCE [LARGE SCALE GENOMIC DNA]</scope>
    <source>
        <strain evidence="12 13">DSM 102122</strain>
    </source>
</reference>
<feature type="domain" description="Rieske" evidence="11">
    <location>
        <begin position="96"/>
        <end position="188"/>
    </location>
</feature>
<evidence type="ECO:0000313" key="13">
    <source>
        <dbReference type="Proteomes" id="UP000542813"/>
    </source>
</evidence>
<dbReference type="RefSeq" id="WP_184825110.1">
    <property type="nucleotide sequence ID" value="NZ_JACHMM010000001.1"/>
</dbReference>
<dbReference type="GO" id="GO:0046872">
    <property type="term" value="F:metal ion binding"/>
    <property type="evidence" value="ECO:0007669"/>
    <property type="project" value="UniProtKB-KW"/>
</dbReference>
<evidence type="ECO:0000259" key="11">
    <source>
        <dbReference type="PROSITE" id="PS51296"/>
    </source>
</evidence>
<evidence type="ECO:0000256" key="8">
    <source>
        <dbReference type="ARBA" id="ARBA00029586"/>
    </source>
</evidence>
<evidence type="ECO:0000256" key="3">
    <source>
        <dbReference type="ARBA" id="ARBA00022714"/>
    </source>
</evidence>
<evidence type="ECO:0000256" key="5">
    <source>
        <dbReference type="ARBA" id="ARBA00023004"/>
    </source>
</evidence>
<dbReference type="InterPro" id="IPR014349">
    <property type="entry name" value="Rieske_Fe-S_prot"/>
</dbReference>
<dbReference type="Gene3D" id="2.102.10.10">
    <property type="entry name" value="Rieske [2Fe-2S] iron-sulphur domain"/>
    <property type="match status" value="1"/>
</dbReference>
<dbReference type="Proteomes" id="UP000542813">
    <property type="component" value="Unassembled WGS sequence"/>
</dbReference>
<comment type="cofactor">
    <cofactor evidence="9">
        <name>[2Fe-2S] cluster</name>
        <dbReference type="ChEBI" id="CHEBI:190135"/>
    </cofactor>
</comment>
<dbReference type="PROSITE" id="PS51296">
    <property type="entry name" value="RIESKE"/>
    <property type="match status" value="1"/>
</dbReference>
<dbReference type="CDD" id="cd03467">
    <property type="entry name" value="Rieske"/>
    <property type="match status" value="1"/>
</dbReference>
<name>A0A7W9GT80_9ACTN</name>
<dbReference type="PANTHER" id="PTHR10134">
    <property type="entry name" value="CYTOCHROME B-C1 COMPLEX SUBUNIT RIESKE, MITOCHONDRIAL"/>
    <property type="match status" value="1"/>
</dbReference>
<proteinExistence type="predicted"/>
<keyword evidence="5" id="KW-0408">Iron</keyword>
<dbReference type="GO" id="GO:0016705">
    <property type="term" value="F:oxidoreductase activity, acting on paired donors, with incorporation or reduction of molecular oxygen"/>
    <property type="evidence" value="ECO:0007669"/>
    <property type="project" value="UniProtKB-ARBA"/>
</dbReference>
<comment type="caution">
    <text evidence="12">The sequence shown here is derived from an EMBL/GenBank/DDBJ whole genome shotgun (WGS) entry which is preliminary data.</text>
</comment>
<evidence type="ECO:0000256" key="10">
    <source>
        <dbReference type="SAM" id="MobiDB-lite"/>
    </source>
</evidence>
<keyword evidence="3" id="KW-0001">2Fe-2S</keyword>
<comment type="function">
    <text evidence="1">Iron-sulfur subunit of the cytochrome bc1 complex, an essential component of the respiratory electron transport chain required for ATP synthesis. The bc1 complex catalyzes the oxidation of menaquinol and the reduction of cytochrome c in the respiratory chain. The bc1 complex operates through a Q-cycle mechanism that couples electron transfer to generation of the proton gradient that drives ATP synthesis.</text>
</comment>
<feature type="region of interest" description="Disordered" evidence="10">
    <location>
        <begin position="45"/>
        <end position="98"/>
    </location>
</feature>
<dbReference type="InterPro" id="IPR017941">
    <property type="entry name" value="Rieske_2Fe-2S"/>
</dbReference>
<evidence type="ECO:0000256" key="9">
    <source>
        <dbReference type="ARBA" id="ARBA00034078"/>
    </source>
</evidence>
<evidence type="ECO:0000256" key="6">
    <source>
        <dbReference type="ARBA" id="ARBA00023014"/>
    </source>
</evidence>
<feature type="compositionally biased region" description="Low complexity" evidence="10">
    <location>
        <begin position="67"/>
        <end position="77"/>
    </location>
</feature>